<evidence type="ECO:0000313" key="3">
    <source>
        <dbReference type="Proteomes" id="UP000547674"/>
    </source>
</evidence>
<sequence>MRLLCVSLSLTLCLLLSCSSSSTSPDKADGWTFVDFPRFSGGIFDVTFQGDRGVAIGVQPGSGGGQIPAVLEYSDDRWVVSNTPELNELILVSVGITPTGETLLAGLNPSTEHSVLVDPRANPTVQEIQSDAAFFGLHFGSVNYAYGVGNGGLLFREQAPGDWVSEAFPAVSSAEVGIRDMVESQGTVYACGWDDGGPPYRFVMQNGGQGWSPMDVPTDSQINRQFTTLAAGSNLLLYVGGLAYSPNDETNPEVHGPFLLQHTAGNGWTALVLPAREDIGTINDLVLVGNTLIAATGAGNGKAGVLIANGSGVTHEVLS</sequence>
<dbReference type="AlphaFoldDB" id="A0A7Y2E8N6"/>
<keyword evidence="1" id="KW-0732">Signal</keyword>
<feature type="non-terminal residue" evidence="2">
    <location>
        <position position="319"/>
    </location>
</feature>
<accession>A0A7Y2E8N6</accession>
<dbReference type="PROSITE" id="PS51257">
    <property type="entry name" value="PROKAR_LIPOPROTEIN"/>
    <property type="match status" value="1"/>
</dbReference>
<evidence type="ECO:0000313" key="2">
    <source>
        <dbReference type="EMBL" id="NNF05334.1"/>
    </source>
</evidence>
<protein>
    <submittedName>
        <fullName evidence="2">Uncharacterized protein</fullName>
    </submittedName>
</protein>
<gene>
    <name evidence="2" type="ORF">HKN21_01105</name>
</gene>
<feature type="chain" id="PRO_5031367408" evidence="1">
    <location>
        <begin position="24"/>
        <end position="319"/>
    </location>
</feature>
<evidence type="ECO:0000256" key="1">
    <source>
        <dbReference type="SAM" id="SignalP"/>
    </source>
</evidence>
<reference evidence="2 3" key="1">
    <citation type="submission" date="2020-03" db="EMBL/GenBank/DDBJ databases">
        <title>Metabolic flexibility allows generalist bacteria to become dominant in a frequently disturbed ecosystem.</title>
        <authorList>
            <person name="Chen Y.-J."/>
            <person name="Leung P.M."/>
            <person name="Bay S.K."/>
            <person name="Hugenholtz P."/>
            <person name="Kessler A.J."/>
            <person name="Shelley G."/>
            <person name="Waite D.W."/>
            <person name="Cook P.L."/>
            <person name="Greening C."/>
        </authorList>
    </citation>
    <scope>NUCLEOTIDE SEQUENCE [LARGE SCALE GENOMIC DNA]</scope>
    <source>
        <strain evidence="2">SS_bin_28</strain>
    </source>
</reference>
<dbReference type="Proteomes" id="UP000547674">
    <property type="component" value="Unassembled WGS sequence"/>
</dbReference>
<dbReference type="EMBL" id="JABDJR010000037">
    <property type="protein sequence ID" value="NNF05334.1"/>
    <property type="molecule type" value="Genomic_DNA"/>
</dbReference>
<proteinExistence type="predicted"/>
<comment type="caution">
    <text evidence="2">The sequence shown here is derived from an EMBL/GenBank/DDBJ whole genome shotgun (WGS) entry which is preliminary data.</text>
</comment>
<organism evidence="2 3">
    <name type="scientific">Eiseniibacteriota bacterium</name>
    <dbReference type="NCBI Taxonomy" id="2212470"/>
    <lineage>
        <taxon>Bacteria</taxon>
        <taxon>Candidatus Eiseniibacteriota</taxon>
    </lineage>
</organism>
<feature type="signal peptide" evidence="1">
    <location>
        <begin position="1"/>
        <end position="23"/>
    </location>
</feature>
<name>A0A7Y2E8N6_UNCEI</name>